<dbReference type="EMBL" id="JAGGKQ010000014">
    <property type="protein sequence ID" value="MBP1922968.1"/>
    <property type="molecule type" value="Genomic_DNA"/>
</dbReference>
<evidence type="ECO:0000256" key="1">
    <source>
        <dbReference type="SAM" id="MobiDB-lite"/>
    </source>
</evidence>
<feature type="region of interest" description="Disordered" evidence="1">
    <location>
        <begin position="1"/>
        <end position="36"/>
    </location>
</feature>
<accession>A0A8T4GEQ4</accession>
<feature type="compositionally biased region" description="Acidic residues" evidence="1">
    <location>
        <begin position="15"/>
        <end position="28"/>
    </location>
</feature>
<evidence type="ECO:0000256" key="2">
    <source>
        <dbReference type="SAM" id="Phobius"/>
    </source>
</evidence>
<keyword evidence="2" id="KW-0812">Transmembrane</keyword>
<sequence>MTDDVGRSDGRSDVPTDEEADVPTDEATETPRGPRAASEVDFADLSLPQRVFVAAVQNPTRGVVIVALFAFAFSFYIAFWMVFPRIAAVFSVLVVVLGVALGVVYYLFDRYVD</sequence>
<dbReference type="AlphaFoldDB" id="A0A8T4GEQ4"/>
<dbReference type="OrthoDB" id="331120at2157"/>
<name>A0A8T4GEQ4_9EURY</name>
<keyword evidence="2" id="KW-0472">Membrane</keyword>
<keyword evidence="4" id="KW-1185">Reference proteome</keyword>
<feature type="transmembrane region" description="Helical" evidence="2">
    <location>
        <begin position="63"/>
        <end position="83"/>
    </location>
</feature>
<organism evidence="3 4">
    <name type="scientific">Halorubrum alkaliphilum</name>
    <dbReference type="NCBI Taxonomy" id="261290"/>
    <lineage>
        <taxon>Archaea</taxon>
        <taxon>Methanobacteriati</taxon>
        <taxon>Methanobacteriota</taxon>
        <taxon>Stenosarchaea group</taxon>
        <taxon>Halobacteria</taxon>
        <taxon>Halobacteriales</taxon>
        <taxon>Haloferacaceae</taxon>
        <taxon>Halorubrum</taxon>
    </lineage>
</organism>
<evidence type="ECO:0000313" key="4">
    <source>
        <dbReference type="Proteomes" id="UP000823588"/>
    </source>
</evidence>
<dbReference type="Proteomes" id="UP000823588">
    <property type="component" value="Unassembled WGS sequence"/>
</dbReference>
<proteinExistence type="predicted"/>
<reference evidence="3" key="1">
    <citation type="submission" date="2021-03" db="EMBL/GenBank/DDBJ databases">
        <title>Genomic Encyclopedia of Type Strains, Phase IV (KMG-IV): sequencing the most valuable type-strain genomes for metagenomic binning, comparative biology and taxonomic classification.</title>
        <authorList>
            <person name="Goeker M."/>
        </authorList>
    </citation>
    <scope>NUCLEOTIDE SEQUENCE</scope>
    <source>
        <strain evidence="3">DSM 23564</strain>
    </source>
</reference>
<comment type="caution">
    <text evidence="3">The sequence shown here is derived from an EMBL/GenBank/DDBJ whole genome shotgun (WGS) entry which is preliminary data.</text>
</comment>
<feature type="transmembrane region" description="Helical" evidence="2">
    <location>
        <begin position="89"/>
        <end position="108"/>
    </location>
</feature>
<evidence type="ECO:0000313" key="3">
    <source>
        <dbReference type="EMBL" id="MBP1922968.1"/>
    </source>
</evidence>
<protein>
    <submittedName>
        <fullName evidence="3">Flp pilus assembly protein TadB</fullName>
    </submittedName>
</protein>
<gene>
    <name evidence="3" type="ORF">J2751_002001</name>
</gene>
<keyword evidence="2" id="KW-1133">Transmembrane helix</keyword>
<feature type="compositionally biased region" description="Basic and acidic residues" evidence="1">
    <location>
        <begin position="1"/>
        <end position="14"/>
    </location>
</feature>
<dbReference type="RefSeq" id="WP_209485614.1">
    <property type="nucleotide sequence ID" value="NZ_JAGGKQ010000014.1"/>
</dbReference>